<sequence length="59" mass="6708">MITKSRRYHYTTEVTVAQAVASATLRRQSVTGREPSTCRLRVAHATILPRRLRFPVPSL</sequence>
<dbReference type="Proteomes" id="UP001381693">
    <property type="component" value="Unassembled WGS sequence"/>
</dbReference>
<gene>
    <name evidence="1" type="ORF">SK128_017302</name>
</gene>
<reference evidence="1 2" key="1">
    <citation type="submission" date="2023-11" db="EMBL/GenBank/DDBJ databases">
        <title>Halocaridina rubra genome assembly.</title>
        <authorList>
            <person name="Smith C."/>
        </authorList>
    </citation>
    <scope>NUCLEOTIDE SEQUENCE [LARGE SCALE GENOMIC DNA]</scope>
    <source>
        <strain evidence="1">EP-1</strain>
        <tissue evidence="1">Whole</tissue>
    </source>
</reference>
<organism evidence="1 2">
    <name type="scientific">Halocaridina rubra</name>
    <name type="common">Hawaiian red shrimp</name>
    <dbReference type="NCBI Taxonomy" id="373956"/>
    <lineage>
        <taxon>Eukaryota</taxon>
        <taxon>Metazoa</taxon>
        <taxon>Ecdysozoa</taxon>
        <taxon>Arthropoda</taxon>
        <taxon>Crustacea</taxon>
        <taxon>Multicrustacea</taxon>
        <taxon>Malacostraca</taxon>
        <taxon>Eumalacostraca</taxon>
        <taxon>Eucarida</taxon>
        <taxon>Decapoda</taxon>
        <taxon>Pleocyemata</taxon>
        <taxon>Caridea</taxon>
        <taxon>Atyoidea</taxon>
        <taxon>Atyidae</taxon>
        <taxon>Halocaridina</taxon>
    </lineage>
</organism>
<accession>A0AAN8X9Q9</accession>
<name>A0AAN8X9Q9_HALRR</name>
<protein>
    <submittedName>
        <fullName evidence="1">Uncharacterized protein</fullName>
    </submittedName>
</protein>
<comment type="caution">
    <text evidence="1">The sequence shown here is derived from an EMBL/GenBank/DDBJ whole genome shotgun (WGS) entry which is preliminary data.</text>
</comment>
<keyword evidence="2" id="KW-1185">Reference proteome</keyword>
<dbReference type="AlphaFoldDB" id="A0AAN8X9Q9"/>
<proteinExistence type="predicted"/>
<evidence type="ECO:0000313" key="2">
    <source>
        <dbReference type="Proteomes" id="UP001381693"/>
    </source>
</evidence>
<evidence type="ECO:0000313" key="1">
    <source>
        <dbReference type="EMBL" id="KAK7080352.1"/>
    </source>
</evidence>
<dbReference type="EMBL" id="JAXCGZ010005974">
    <property type="protein sequence ID" value="KAK7080352.1"/>
    <property type="molecule type" value="Genomic_DNA"/>
</dbReference>